<feature type="transmembrane region" description="Helical" evidence="7">
    <location>
        <begin position="46"/>
        <end position="66"/>
    </location>
</feature>
<keyword evidence="6" id="KW-0349">Heme</keyword>
<feature type="transmembrane region" description="Helical" evidence="7">
    <location>
        <begin position="416"/>
        <end position="435"/>
    </location>
</feature>
<dbReference type="GO" id="GO:0015990">
    <property type="term" value="P:electron transport coupled proton transport"/>
    <property type="evidence" value="ECO:0007669"/>
    <property type="project" value="TreeGrafter"/>
</dbReference>
<sequence>MIAQTDGANFSTPSGTRIVNPQGPSYLTGGGIMSWIFTLDHKRIGVMYLVGVLTAFLLGGVLALLVRTELLTPEVDFFTNFVQQTGEEPNIAAAKDAYNVAFTLHGAVMVFLFIIPSIPAALGNFVLPMMLGAKDVAFPRLNLASFHLWVVGALFFMTALLTTGLDTGWTFYTPYSTTTNGPVIAATLGVFILGFSSIFTGINFVVTVNTMRPKGMTWFRMPLMLWALYATAIIQVLATPVLAITVLLLTVEKALGVGIFDPALGGDPVLYQHFFWFYSHPAVYIMILPAMGVISEVIPVYARKHIFGYTFIAYSSIAIALLGFLVWGHHMFTSGQSNLATVIFSFLTFSVSIPSAIKVFNWLATLYKGNIHYNASMTYALAFMFLFTIGGLTGLYLGSLATVVHLHDTYFVVSHFHYVMMGGTLVAFLSALHHWWPKMFGKMYNELWANIAALLVFVGFNVTFFPQFILGTQGMPRRYASYKPEFEGLHALSTFGSYLLGAGLTLAALVLVHSLFRGRKAPDNPWGAATLEWKCCSPPTHHNFEVDPLMGSPYVYDNFVEDPNGDGYYEVLPDYKRSGVGAPDEQPAQT</sequence>
<dbReference type="OrthoDB" id="9759913at2"/>
<dbReference type="InterPro" id="IPR036927">
    <property type="entry name" value="Cyt_c_oxase-like_su1_sf"/>
</dbReference>
<protein>
    <submittedName>
        <fullName evidence="9">Cytochrome c oxidase subunit 1</fullName>
        <ecNumber evidence="9">1.9.3.1</ecNumber>
    </submittedName>
</protein>
<name>A0A5C5YTS4_9BACT</name>
<keyword evidence="6" id="KW-0479">Metal-binding</keyword>
<dbReference type="AlphaFoldDB" id="A0A5C5YTS4"/>
<dbReference type="GO" id="GO:0016491">
    <property type="term" value="F:oxidoreductase activity"/>
    <property type="evidence" value="ECO:0007669"/>
    <property type="project" value="UniProtKB-KW"/>
</dbReference>
<keyword evidence="6" id="KW-0249">Electron transport</keyword>
<feature type="transmembrane region" description="Helical" evidence="7">
    <location>
        <begin position="306"/>
        <end position="327"/>
    </location>
</feature>
<gene>
    <name evidence="9" type="primary">ctaD</name>
    <name evidence="9" type="ORF">Pla123a_09900</name>
</gene>
<dbReference type="PROSITE" id="PS00077">
    <property type="entry name" value="COX1_CUB"/>
    <property type="match status" value="1"/>
</dbReference>
<reference evidence="9 10" key="1">
    <citation type="submission" date="2019-02" db="EMBL/GenBank/DDBJ databases">
        <title>Deep-cultivation of Planctomycetes and their phenomic and genomic characterization uncovers novel biology.</title>
        <authorList>
            <person name="Wiegand S."/>
            <person name="Jogler M."/>
            <person name="Boedeker C."/>
            <person name="Pinto D."/>
            <person name="Vollmers J."/>
            <person name="Rivas-Marin E."/>
            <person name="Kohn T."/>
            <person name="Peeters S.H."/>
            <person name="Heuer A."/>
            <person name="Rast P."/>
            <person name="Oberbeckmann S."/>
            <person name="Bunk B."/>
            <person name="Jeske O."/>
            <person name="Meyerdierks A."/>
            <person name="Storesund J.E."/>
            <person name="Kallscheuer N."/>
            <person name="Luecker S."/>
            <person name="Lage O.M."/>
            <person name="Pohl T."/>
            <person name="Merkel B.J."/>
            <person name="Hornburger P."/>
            <person name="Mueller R.-W."/>
            <person name="Bruemmer F."/>
            <person name="Labrenz M."/>
            <person name="Spormann A.M."/>
            <person name="Op Den Camp H."/>
            <person name="Overmann J."/>
            <person name="Amann R."/>
            <person name="Jetten M.S.M."/>
            <person name="Mascher T."/>
            <person name="Medema M.H."/>
            <person name="Devos D.P."/>
            <person name="Kaster A.-K."/>
            <person name="Ovreas L."/>
            <person name="Rohde M."/>
            <person name="Galperin M.Y."/>
            <person name="Jogler C."/>
        </authorList>
    </citation>
    <scope>NUCLEOTIDE SEQUENCE [LARGE SCALE GENOMIC DNA]</scope>
    <source>
        <strain evidence="9 10">Pla123a</strain>
    </source>
</reference>
<feature type="domain" description="Cytochrome oxidase subunit I profile" evidence="8">
    <location>
        <begin position="35"/>
        <end position="551"/>
    </location>
</feature>
<comment type="subcellular location">
    <subcellularLocation>
        <location evidence="1">Membrane</location>
        <topology evidence="1">Multi-pass membrane protein</topology>
    </subcellularLocation>
</comment>
<dbReference type="GO" id="GO:0009060">
    <property type="term" value="P:aerobic respiration"/>
    <property type="evidence" value="ECO:0007669"/>
    <property type="project" value="InterPro"/>
</dbReference>
<dbReference type="GO" id="GO:0020037">
    <property type="term" value="F:heme binding"/>
    <property type="evidence" value="ECO:0007669"/>
    <property type="project" value="InterPro"/>
</dbReference>
<evidence type="ECO:0000313" key="10">
    <source>
        <dbReference type="Proteomes" id="UP000318478"/>
    </source>
</evidence>
<organism evidence="9 10">
    <name type="scientific">Posidoniimonas polymericola</name>
    <dbReference type="NCBI Taxonomy" id="2528002"/>
    <lineage>
        <taxon>Bacteria</taxon>
        <taxon>Pseudomonadati</taxon>
        <taxon>Planctomycetota</taxon>
        <taxon>Planctomycetia</taxon>
        <taxon>Pirellulales</taxon>
        <taxon>Lacipirellulaceae</taxon>
        <taxon>Posidoniimonas</taxon>
    </lineage>
</organism>
<dbReference type="EC" id="1.9.3.1" evidence="9"/>
<evidence type="ECO:0000256" key="3">
    <source>
        <dbReference type="ARBA" id="ARBA00022692"/>
    </source>
</evidence>
<feature type="transmembrane region" description="Helical" evidence="7">
    <location>
        <begin position="108"/>
        <end position="131"/>
    </location>
</feature>
<keyword evidence="9" id="KW-0560">Oxidoreductase</keyword>
<evidence type="ECO:0000256" key="5">
    <source>
        <dbReference type="ARBA" id="ARBA00023136"/>
    </source>
</evidence>
<dbReference type="Pfam" id="PF00115">
    <property type="entry name" value="COX1"/>
    <property type="match status" value="1"/>
</dbReference>
<evidence type="ECO:0000259" key="8">
    <source>
        <dbReference type="PROSITE" id="PS50855"/>
    </source>
</evidence>
<evidence type="ECO:0000256" key="7">
    <source>
        <dbReference type="SAM" id="Phobius"/>
    </source>
</evidence>
<dbReference type="Gene3D" id="1.20.210.10">
    <property type="entry name" value="Cytochrome c oxidase-like, subunit I domain"/>
    <property type="match status" value="1"/>
</dbReference>
<feature type="transmembrane region" description="Helical" evidence="7">
    <location>
        <begin position="489"/>
        <end position="512"/>
    </location>
</feature>
<evidence type="ECO:0000313" key="9">
    <source>
        <dbReference type="EMBL" id="TWT78200.1"/>
    </source>
</evidence>
<feature type="transmembrane region" description="Helical" evidence="7">
    <location>
        <begin position="376"/>
        <end position="396"/>
    </location>
</feature>
<keyword evidence="2 6" id="KW-0679">Respiratory chain</keyword>
<feature type="transmembrane region" description="Helical" evidence="7">
    <location>
        <begin position="183"/>
        <end position="206"/>
    </location>
</feature>
<dbReference type="GO" id="GO:0004129">
    <property type="term" value="F:cytochrome-c oxidase activity"/>
    <property type="evidence" value="ECO:0007669"/>
    <property type="project" value="InterPro"/>
</dbReference>
<feature type="transmembrane region" description="Helical" evidence="7">
    <location>
        <begin position="143"/>
        <end position="163"/>
    </location>
</feature>
<keyword evidence="5 7" id="KW-0472">Membrane</keyword>
<dbReference type="InterPro" id="IPR023616">
    <property type="entry name" value="Cyt_c_oxase-like_su1_dom"/>
</dbReference>
<evidence type="ECO:0000256" key="6">
    <source>
        <dbReference type="RuleBase" id="RU000370"/>
    </source>
</evidence>
<dbReference type="PANTHER" id="PTHR10422:SF18">
    <property type="entry name" value="CYTOCHROME C OXIDASE SUBUNIT 1"/>
    <property type="match status" value="1"/>
</dbReference>
<evidence type="ECO:0000256" key="2">
    <source>
        <dbReference type="ARBA" id="ARBA00022660"/>
    </source>
</evidence>
<keyword evidence="4 7" id="KW-1133">Transmembrane helix</keyword>
<dbReference type="InterPro" id="IPR000883">
    <property type="entry name" value="Cyt_C_Oxase_1"/>
</dbReference>
<feature type="transmembrane region" description="Helical" evidence="7">
    <location>
        <begin position="339"/>
        <end position="364"/>
    </location>
</feature>
<evidence type="ECO:0000256" key="4">
    <source>
        <dbReference type="ARBA" id="ARBA00022989"/>
    </source>
</evidence>
<dbReference type="PROSITE" id="PS50855">
    <property type="entry name" value="COX1"/>
    <property type="match status" value="1"/>
</dbReference>
<evidence type="ECO:0000256" key="1">
    <source>
        <dbReference type="ARBA" id="ARBA00004141"/>
    </source>
</evidence>
<dbReference type="RefSeq" id="WP_146584471.1">
    <property type="nucleotide sequence ID" value="NZ_SJPO01000002.1"/>
</dbReference>
<dbReference type="GO" id="GO:0022904">
    <property type="term" value="P:respiratory electron transport chain"/>
    <property type="evidence" value="ECO:0007669"/>
    <property type="project" value="TreeGrafter"/>
</dbReference>
<dbReference type="Proteomes" id="UP000318478">
    <property type="component" value="Unassembled WGS sequence"/>
</dbReference>
<dbReference type="EMBL" id="SJPO01000002">
    <property type="protein sequence ID" value="TWT78200.1"/>
    <property type="molecule type" value="Genomic_DNA"/>
</dbReference>
<keyword evidence="10" id="KW-1185">Reference proteome</keyword>
<proteinExistence type="inferred from homology"/>
<comment type="similarity">
    <text evidence="6">Belongs to the heme-copper respiratory oxidase family.</text>
</comment>
<feature type="transmembrane region" description="Helical" evidence="7">
    <location>
        <begin position="226"/>
        <end position="250"/>
    </location>
</feature>
<dbReference type="SUPFAM" id="SSF81442">
    <property type="entry name" value="Cytochrome c oxidase subunit I-like"/>
    <property type="match status" value="1"/>
</dbReference>
<comment type="caution">
    <text evidence="9">The sequence shown here is derived from an EMBL/GenBank/DDBJ whole genome shotgun (WGS) entry which is preliminary data.</text>
</comment>
<accession>A0A5C5YTS4</accession>
<keyword evidence="3 6" id="KW-0812">Transmembrane</keyword>
<feature type="transmembrane region" description="Helical" evidence="7">
    <location>
        <begin position="270"/>
        <end position="294"/>
    </location>
</feature>
<dbReference type="InterPro" id="IPR023615">
    <property type="entry name" value="Cyt_c_Oxase_su1_BS"/>
</dbReference>
<dbReference type="GO" id="GO:0016020">
    <property type="term" value="C:membrane"/>
    <property type="evidence" value="ECO:0007669"/>
    <property type="project" value="UniProtKB-SubCell"/>
</dbReference>
<feature type="transmembrane region" description="Helical" evidence="7">
    <location>
        <begin position="447"/>
        <end position="469"/>
    </location>
</feature>
<keyword evidence="6" id="KW-0408">Iron</keyword>
<dbReference type="PRINTS" id="PR01165">
    <property type="entry name" value="CYCOXIDASEI"/>
</dbReference>
<dbReference type="PANTHER" id="PTHR10422">
    <property type="entry name" value="CYTOCHROME C OXIDASE SUBUNIT 1"/>
    <property type="match status" value="1"/>
</dbReference>
<keyword evidence="6" id="KW-0813">Transport</keyword>